<feature type="non-terminal residue" evidence="2">
    <location>
        <position position="69"/>
    </location>
</feature>
<dbReference type="InterPro" id="IPR023210">
    <property type="entry name" value="NADP_OxRdtase_dom"/>
</dbReference>
<evidence type="ECO:0000259" key="1">
    <source>
        <dbReference type="Pfam" id="PF00248"/>
    </source>
</evidence>
<dbReference type="PANTHER" id="PTHR43312:SF1">
    <property type="entry name" value="NADP-DEPENDENT OXIDOREDUCTASE DOMAIN-CONTAINING PROTEIN"/>
    <property type="match status" value="1"/>
</dbReference>
<dbReference type="Pfam" id="PF00248">
    <property type="entry name" value="Aldo_ket_red"/>
    <property type="match status" value="1"/>
</dbReference>
<accession>A0A382PM40</accession>
<gene>
    <name evidence="2" type="ORF">METZ01_LOCUS327313</name>
</gene>
<dbReference type="InterPro" id="IPR053135">
    <property type="entry name" value="AKR2_Oxidoreductase"/>
</dbReference>
<sequence length="69" mass="7495">MNYRIIGNTGIEVSEIGFGAWGIGGESLNAPGYGEVDDNESLKALRFAYEKGVTFYDTADLYGDGHSER</sequence>
<dbReference type="InterPro" id="IPR036812">
    <property type="entry name" value="NAD(P)_OxRdtase_dom_sf"/>
</dbReference>
<name>A0A382PM40_9ZZZZ</name>
<reference evidence="2" key="1">
    <citation type="submission" date="2018-05" db="EMBL/GenBank/DDBJ databases">
        <authorList>
            <person name="Lanie J.A."/>
            <person name="Ng W.-L."/>
            <person name="Kazmierczak K.M."/>
            <person name="Andrzejewski T.M."/>
            <person name="Davidsen T.M."/>
            <person name="Wayne K.J."/>
            <person name="Tettelin H."/>
            <person name="Glass J.I."/>
            <person name="Rusch D."/>
            <person name="Podicherti R."/>
            <person name="Tsui H.-C.T."/>
            <person name="Winkler M.E."/>
        </authorList>
    </citation>
    <scope>NUCLEOTIDE SEQUENCE</scope>
</reference>
<proteinExistence type="predicted"/>
<feature type="domain" description="NADP-dependent oxidoreductase" evidence="1">
    <location>
        <begin position="15"/>
        <end position="68"/>
    </location>
</feature>
<dbReference type="AlphaFoldDB" id="A0A382PM40"/>
<organism evidence="2">
    <name type="scientific">marine metagenome</name>
    <dbReference type="NCBI Taxonomy" id="408172"/>
    <lineage>
        <taxon>unclassified sequences</taxon>
        <taxon>metagenomes</taxon>
        <taxon>ecological metagenomes</taxon>
    </lineage>
</organism>
<dbReference type="SUPFAM" id="SSF51430">
    <property type="entry name" value="NAD(P)-linked oxidoreductase"/>
    <property type="match status" value="1"/>
</dbReference>
<protein>
    <recommendedName>
        <fullName evidence="1">NADP-dependent oxidoreductase domain-containing protein</fullName>
    </recommendedName>
</protein>
<dbReference type="Gene3D" id="3.20.20.100">
    <property type="entry name" value="NADP-dependent oxidoreductase domain"/>
    <property type="match status" value="1"/>
</dbReference>
<dbReference type="PANTHER" id="PTHR43312">
    <property type="entry name" value="D-THREO-ALDOSE 1-DEHYDROGENASE"/>
    <property type="match status" value="1"/>
</dbReference>
<evidence type="ECO:0000313" key="2">
    <source>
        <dbReference type="EMBL" id="SVC74459.1"/>
    </source>
</evidence>
<dbReference type="EMBL" id="UINC01108395">
    <property type="protein sequence ID" value="SVC74459.1"/>
    <property type="molecule type" value="Genomic_DNA"/>
</dbReference>